<evidence type="ECO:0000313" key="1">
    <source>
        <dbReference type="EMBL" id="MDK6275968.1"/>
    </source>
</evidence>
<proteinExistence type="predicted"/>
<dbReference type="EMBL" id="JASODW010000019">
    <property type="protein sequence ID" value="MDK6275968.1"/>
    <property type="molecule type" value="Genomic_DNA"/>
</dbReference>
<name>A0AAP4FFC3_9MICC</name>
<protein>
    <submittedName>
        <fullName evidence="1">Uncharacterized protein</fullName>
    </submittedName>
</protein>
<dbReference type="Proteomes" id="UP001240483">
    <property type="component" value="Unassembled WGS sequence"/>
</dbReference>
<reference evidence="1" key="1">
    <citation type="submission" date="2023-05" db="EMBL/GenBank/DDBJ databases">
        <title>Cataloging the Phylogenetic Diversity of Human Bladder Bacteria.</title>
        <authorList>
            <person name="Du J."/>
        </authorList>
    </citation>
    <scope>NUCLEOTIDE SEQUENCE</scope>
    <source>
        <strain evidence="1">UMB9978</strain>
    </source>
</reference>
<organism evidence="1 2">
    <name type="scientific">Pseudoglutamicibacter cumminsii</name>
    <dbReference type="NCBI Taxonomy" id="156979"/>
    <lineage>
        <taxon>Bacteria</taxon>
        <taxon>Bacillati</taxon>
        <taxon>Actinomycetota</taxon>
        <taxon>Actinomycetes</taxon>
        <taxon>Micrococcales</taxon>
        <taxon>Micrococcaceae</taxon>
        <taxon>Pseudoglutamicibacter</taxon>
    </lineage>
</organism>
<evidence type="ECO:0000313" key="2">
    <source>
        <dbReference type="Proteomes" id="UP001240483"/>
    </source>
</evidence>
<dbReference type="RefSeq" id="WP_285327330.1">
    <property type="nucleotide sequence ID" value="NZ_JASODW010000019.1"/>
</dbReference>
<gene>
    <name evidence="1" type="ORF">QP116_09545</name>
</gene>
<accession>A0AAP4FFC3</accession>
<sequence length="96" mass="10410">MATTYICKRCDGLAPVGIGYAAEGTDAEAQQCAERIACECGQSRTANAWAVFNCACTHILGRYSTEEAAKAAAEWFGLCSFAYRLDDAERDRLIDT</sequence>
<comment type="caution">
    <text evidence="1">The sequence shown here is derived from an EMBL/GenBank/DDBJ whole genome shotgun (WGS) entry which is preliminary data.</text>
</comment>
<dbReference type="AlphaFoldDB" id="A0AAP4FFC3"/>